<evidence type="ECO:0000256" key="5">
    <source>
        <dbReference type="ARBA" id="ARBA00022605"/>
    </source>
</evidence>
<dbReference type="GO" id="GO:0005886">
    <property type="term" value="C:plasma membrane"/>
    <property type="evidence" value="ECO:0007669"/>
    <property type="project" value="TreeGrafter"/>
</dbReference>
<sequence length="295" mass="30613">MPPESTPEPAARPPAGGPDGTPPAGPLPGSPATPAAPPARTRRGLLGDLLTGAGFLGRGFGLWITSPRLMLLGALPAFLVGIVYLAGIVVLLVNLDTVVIWATPFADRWAEPLILTTRVAAALVFVVVAALVAVYTFTAVTLVVGDPFYERIWTEVESRLGNPPAAVQRGFWRSLGRAVGDALRLLLPAVGVGLLLLAGGFVPLVGPVVVAVLGAVLGGWLLSVELTGLAFDARGYTLRDRRRALRSRRPVAIGFGAATYLLFLIPFVAVVAMPAAVAGAAMLSRDTLGIAPARQ</sequence>
<dbReference type="InterPro" id="IPR050480">
    <property type="entry name" value="CysZ-like"/>
</dbReference>
<keyword evidence="13" id="KW-1185">Reference proteome</keyword>
<evidence type="ECO:0000313" key="12">
    <source>
        <dbReference type="EMBL" id="ANP72957.1"/>
    </source>
</evidence>
<keyword evidence="7 11" id="KW-1133">Transmembrane helix</keyword>
<evidence type="ECO:0000256" key="7">
    <source>
        <dbReference type="ARBA" id="ARBA00022989"/>
    </source>
</evidence>
<evidence type="ECO:0000256" key="8">
    <source>
        <dbReference type="ARBA" id="ARBA00023032"/>
    </source>
</evidence>
<keyword evidence="6 11" id="KW-0812">Transmembrane</keyword>
<dbReference type="OrthoDB" id="3375053at2"/>
<dbReference type="PANTHER" id="PTHR37468:SF1">
    <property type="entry name" value="SULFATE TRANSPORTER CYSZ"/>
    <property type="match status" value="1"/>
</dbReference>
<dbReference type="PATRIC" id="fig|670052.7.peg.2064"/>
<evidence type="ECO:0000256" key="10">
    <source>
        <dbReference type="SAM" id="MobiDB-lite"/>
    </source>
</evidence>
<gene>
    <name evidence="12" type="ORF">PA27867_2004</name>
</gene>
<feature type="transmembrane region" description="Helical" evidence="11">
    <location>
        <begin position="182"/>
        <end position="202"/>
    </location>
</feature>
<evidence type="ECO:0000256" key="1">
    <source>
        <dbReference type="ARBA" id="ARBA00004141"/>
    </source>
</evidence>
<evidence type="ECO:0000256" key="4">
    <source>
        <dbReference type="ARBA" id="ARBA00022519"/>
    </source>
</evidence>
<accession>A0A1B1BK13</accession>
<name>A0A1B1BK13_9MICO</name>
<keyword evidence="3" id="KW-1003">Cell membrane</keyword>
<dbReference type="Pfam" id="PF07264">
    <property type="entry name" value="EI24"/>
    <property type="match status" value="1"/>
</dbReference>
<evidence type="ECO:0000256" key="6">
    <source>
        <dbReference type="ARBA" id="ARBA00022692"/>
    </source>
</evidence>
<dbReference type="GO" id="GO:0019344">
    <property type="term" value="P:cysteine biosynthetic process"/>
    <property type="evidence" value="ECO:0007669"/>
    <property type="project" value="TreeGrafter"/>
</dbReference>
<dbReference type="KEGG" id="cart:PA27867_2004"/>
<keyword evidence="5" id="KW-0028">Amino-acid biosynthesis</keyword>
<keyword evidence="8" id="KW-0764">Sulfate transport</keyword>
<feature type="compositionally biased region" description="Pro residues" evidence="10">
    <location>
        <begin position="1"/>
        <end position="37"/>
    </location>
</feature>
<organism evidence="12 13">
    <name type="scientific">Cryobacterium arcticum</name>
    <dbReference type="NCBI Taxonomy" id="670052"/>
    <lineage>
        <taxon>Bacteria</taxon>
        <taxon>Bacillati</taxon>
        <taxon>Actinomycetota</taxon>
        <taxon>Actinomycetes</taxon>
        <taxon>Micrococcales</taxon>
        <taxon>Microbacteriaceae</taxon>
        <taxon>Cryobacterium</taxon>
    </lineage>
</organism>
<evidence type="ECO:0000256" key="11">
    <source>
        <dbReference type="SAM" id="Phobius"/>
    </source>
</evidence>
<dbReference type="EMBL" id="CP016282">
    <property type="protein sequence ID" value="ANP72957.1"/>
    <property type="molecule type" value="Genomic_DNA"/>
</dbReference>
<keyword evidence="4" id="KW-0997">Cell inner membrane</keyword>
<evidence type="ECO:0000256" key="3">
    <source>
        <dbReference type="ARBA" id="ARBA00022475"/>
    </source>
</evidence>
<reference evidence="12 13" key="1">
    <citation type="submission" date="2016-06" db="EMBL/GenBank/DDBJ databases">
        <title>Genome sequencing of Cryobacterium arcticum PAMC 27867.</title>
        <authorList>
            <person name="Lee J."/>
            <person name="Kim O.-S."/>
        </authorList>
    </citation>
    <scope>NUCLEOTIDE SEQUENCE [LARGE SCALE GENOMIC DNA]</scope>
    <source>
        <strain evidence="12 13">PAMC 27867</strain>
    </source>
</reference>
<feature type="transmembrane region" description="Helical" evidence="11">
    <location>
        <begin position="251"/>
        <end position="277"/>
    </location>
</feature>
<keyword evidence="2" id="KW-0813">Transport</keyword>
<dbReference type="GO" id="GO:0000103">
    <property type="term" value="P:sulfate assimilation"/>
    <property type="evidence" value="ECO:0007669"/>
    <property type="project" value="TreeGrafter"/>
</dbReference>
<dbReference type="InterPro" id="IPR059112">
    <property type="entry name" value="CysZ/EI24"/>
</dbReference>
<dbReference type="GO" id="GO:0009675">
    <property type="term" value="F:high-affinity sulfate:proton symporter activity"/>
    <property type="evidence" value="ECO:0007669"/>
    <property type="project" value="TreeGrafter"/>
</dbReference>
<dbReference type="STRING" id="670052.PA27867_2004"/>
<feature type="transmembrane region" description="Helical" evidence="11">
    <location>
        <begin position="208"/>
        <end position="231"/>
    </location>
</feature>
<dbReference type="RefSeq" id="WP_084020963.1">
    <property type="nucleotide sequence ID" value="NZ_CP016282.1"/>
</dbReference>
<feature type="transmembrane region" description="Helical" evidence="11">
    <location>
        <begin position="113"/>
        <end position="144"/>
    </location>
</feature>
<proteinExistence type="predicted"/>
<keyword evidence="9 11" id="KW-0472">Membrane</keyword>
<feature type="transmembrane region" description="Helical" evidence="11">
    <location>
        <begin position="69"/>
        <end position="93"/>
    </location>
</feature>
<feature type="region of interest" description="Disordered" evidence="10">
    <location>
        <begin position="1"/>
        <end position="38"/>
    </location>
</feature>
<evidence type="ECO:0000256" key="2">
    <source>
        <dbReference type="ARBA" id="ARBA00022448"/>
    </source>
</evidence>
<dbReference type="AlphaFoldDB" id="A0A1B1BK13"/>
<dbReference type="Proteomes" id="UP000092582">
    <property type="component" value="Chromosome 1"/>
</dbReference>
<dbReference type="PANTHER" id="PTHR37468">
    <property type="entry name" value="SULFATE TRANSPORTER CYSZ"/>
    <property type="match status" value="1"/>
</dbReference>
<comment type="subcellular location">
    <subcellularLocation>
        <location evidence="1">Membrane</location>
        <topology evidence="1">Multi-pass membrane protein</topology>
    </subcellularLocation>
</comment>
<protein>
    <submittedName>
        <fullName evidence="12">Membrane protein</fullName>
    </submittedName>
</protein>
<evidence type="ECO:0000313" key="13">
    <source>
        <dbReference type="Proteomes" id="UP000092582"/>
    </source>
</evidence>
<evidence type="ECO:0000256" key="9">
    <source>
        <dbReference type="ARBA" id="ARBA00023136"/>
    </source>
</evidence>